<protein>
    <submittedName>
        <fullName evidence="2">Uncharacterized protein</fullName>
    </submittedName>
</protein>
<evidence type="ECO:0000256" key="1">
    <source>
        <dbReference type="SAM" id="MobiDB-lite"/>
    </source>
</evidence>
<keyword evidence="3" id="KW-1185">Reference proteome</keyword>
<organism evidence="2 3">
    <name type="scientific">Haemaphysalis longicornis</name>
    <name type="common">Bush tick</name>
    <dbReference type="NCBI Taxonomy" id="44386"/>
    <lineage>
        <taxon>Eukaryota</taxon>
        <taxon>Metazoa</taxon>
        <taxon>Ecdysozoa</taxon>
        <taxon>Arthropoda</taxon>
        <taxon>Chelicerata</taxon>
        <taxon>Arachnida</taxon>
        <taxon>Acari</taxon>
        <taxon>Parasitiformes</taxon>
        <taxon>Ixodida</taxon>
        <taxon>Ixodoidea</taxon>
        <taxon>Ixodidae</taxon>
        <taxon>Haemaphysalinae</taxon>
        <taxon>Haemaphysalis</taxon>
    </lineage>
</organism>
<evidence type="ECO:0000313" key="3">
    <source>
        <dbReference type="Proteomes" id="UP000821853"/>
    </source>
</evidence>
<feature type="region of interest" description="Disordered" evidence="1">
    <location>
        <begin position="88"/>
        <end position="115"/>
    </location>
</feature>
<feature type="compositionally biased region" description="Polar residues" evidence="1">
    <location>
        <begin position="8"/>
        <end position="27"/>
    </location>
</feature>
<dbReference type="EMBL" id="JABSTR010000010">
    <property type="protein sequence ID" value="KAH9379661.1"/>
    <property type="molecule type" value="Genomic_DNA"/>
</dbReference>
<gene>
    <name evidence="2" type="ORF">HPB48_022173</name>
</gene>
<reference evidence="2 3" key="1">
    <citation type="journal article" date="2020" name="Cell">
        <title>Large-Scale Comparative Analyses of Tick Genomes Elucidate Their Genetic Diversity and Vector Capacities.</title>
        <authorList>
            <consortium name="Tick Genome and Microbiome Consortium (TIGMIC)"/>
            <person name="Jia N."/>
            <person name="Wang J."/>
            <person name="Shi W."/>
            <person name="Du L."/>
            <person name="Sun Y."/>
            <person name="Zhan W."/>
            <person name="Jiang J.F."/>
            <person name="Wang Q."/>
            <person name="Zhang B."/>
            <person name="Ji P."/>
            <person name="Bell-Sakyi L."/>
            <person name="Cui X.M."/>
            <person name="Yuan T.T."/>
            <person name="Jiang B.G."/>
            <person name="Yang W.F."/>
            <person name="Lam T.T."/>
            <person name="Chang Q.C."/>
            <person name="Ding S.J."/>
            <person name="Wang X.J."/>
            <person name="Zhu J.G."/>
            <person name="Ruan X.D."/>
            <person name="Zhao L."/>
            <person name="Wei J.T."/>
            <person name="Ye R.Z."/>
            <person name="Que T.C."/>
            <person name="Du C.H."/>
            <person name="Zhou Y.H."/>
            <person name="Cheng J.X."/>
            <person name="Dai P.F."/>
            <person name="Guo W.B."/>
            <person name="Han X.H."/>
            <person name="Huang E.J."/>
            <person name="Li L.F."/>
            <person name="Wei W."/>
            <person name="Gao Y.C."/>
            <person name="Liu J.Z."/>
            <person name="Shao H.Z."/>
            <person name="Wang X."/>
            <person name="Wang C.C."/>
            <person name="Yang T.C."/>
            <person name="Huo Q.B."/>
            <person name="Li W."/>
            <person name="Chen H.Y."/>
            <person name="Chen S.E."/>
            <person name="Zhou L.G."/>
            <person name="Ni X.B."/>
            <person name="Tian J.H."/>
            <person name="Sheng Y."/>
            <person name="Liu T."/>
            <person name="Pan Y.S."/>
            <person name="Xia L.Y."/>
            <person name="Li J."/>
            <person name="Zhao F."/>
            <person name="Cao W.C."/>
        </authorList>
    </citation>
    <scope>NUCLEOTIDE SEQUENCE [LARGE SCALE GENOMIC DNA]</scope>
    <source>
        <strain evidence="2">HaeL-2018</strain>
    </source>
</reference>
<dbReference type="Proteomes" id="UP000821853">
    <property type="component" value="Chromosome 8"/>
</dbReference>
<feature type="region of interest" description="Disordered" evidence="1">
    <location>
        <begin position="1"/>
        <end position="63"/>
    </location>
</feature>
<sequence>MAGRLETPQEQSMAGASGIQATGQQPVVSDDESHMELPDESEEDAELHNNDTGTPTEGDHHDDDAGWEQALLLWRSLPIVGLAPIKPNYHHHHHGNKLSAQERRENRAKKRKDNPVSKLHLCSWKRIQDTQARPFRIWPAAGRTRHAGVCPRYQKGTSKYSGDQLEGCPLKSTVL</sequence>
<dbReference type="AlphaFoldDB" id="A0A9J6GW15"/>
<evidence type="ECO:0000313" key="2">
    <source>
        <dbReference type="EMBL" id="KAH9379661.1"/>
    </source>
</evidence>
<accession>A0A9J6GW15</accession>
<proteinExistence type="predicted"/>
<comment type="caution">
    <text evidence="2">The sequence shown here is derived from an EMBL/GenBank/DDBJ whole genome shotgun (WGS) entry which is preliminary data.</text>
</comment>
<dbReference type="VEuPathDB" id="VectorBase:HLOH_053172"/>
<name>A0A9J6GW15_HAELO</name>